<evidence type="ECO:0000313" key="1">
    <source>
        <dbReference type="EMBL" id="SHL75904.1"/>
    </source>
</evidence>
<name>A0A1M7D8V1_9RHOB</name>
<protein>
    <submittedName>
        <fullName evidence="1">Uncharacterized protein</fullName>
    </submittedName>
</protein>
<sequence length="90" mass="9424">MSAGRILSGLETSDATGAEAEAVARMGFLEWVFAEPDAVTARAARVALDCPEARNAVSPAAQAFVGFLKQAGNGGAARPVRRRRRAMALH</sequence>
<keyword evidence="2" id="KW-1185">Reference proteome</keyword>
<dbReference type="Proteomes" id="UP000183974">
    <property type="component" value="Unassembled WGS sequence"/>
</dbReference>
<gene>
    <name evidence="1" type="ORF">SAMN05444398_105164</name>
</gene>
<evidence type="ECO:0000313" key="2">
    <source>
        <dbReference type="Proteomes" id="UP000183974"/>
    </source>
</evidence>
<reference evidence="1 2" key="1">
    <citation type="submission" date="2016-11" db="EMBL/GenBank/DDBJ databases">
        <authorList>
            <person name="Jaros S."/>
            <person name="Januszkiewicz K."/>
            <person name="Wedrychowicz H."/>
        </authorList>
    </citation>
    <scope>NUCLEOTIDE SEQUENCE [LARGE SCALE GENOMIC DNA]</scope>
    <source>
        <strain evidence="1 2">DSM 29589</strain>
    </source>
</reference>
<dbReference type="RefSeq" id="WP_229709533.1">
    <property type="nucleotide sequence ID" value="NZ_BMLR01000005.1"/>
</dbReference>
<accession>A0A1M7D8V1</accession>
<dbReference type="AlphaFoldDB" id="A0A1M7D8V1"/>
<proteinExistence type="predicted"/>
<dbReference type="EMBL" id="FRBR01000005">
    <property type="protein sequence ID" value="SHL75904.1"/>
    <property type="molecule type" value="Genomic_DNA"/>
</dbReference>
<organism evidence="1 2">
    <name type="scientific">Roseovarius pacificus</name>
    <dbReference type="NCBI Taxonomy" id="337701"/>
    <lineage>
        <taxon>Bacteria</taxon>
        <taxon>Pseudomonadati</taxon>
        <taxon>Pseudomonadota</taxon>
        <taxon>Alphaproteobacteria</taxon>
        <taxon>Rhodobacterales</taxon>
        <taxon>Roseobacteraceae</taxon>
        <taxon>Roseovarius</taxon>
    </lineage>
</organism>